<proteinExistence type="predicted"/>
<comment type="caution">
    <text evidence="1">The sequence shown here is derived from an EMBL/GenBank/DDBJ whole genome shotgun (WGS) entry which is preliminary data.</text>
</comment>
<evidence type="ECO:0000313" key="2">
    <source>
        <dbReference type="Proteomes" id="UP001055072"/>
    </source>
</evidence>
<accession>A0ACB8TNL7</accession>
<sequence>MILPEDELPPHLYEYDVESLIYVLIWITSRYGFVDGKVRLVEPDAFRDWVKGSRFASIGTHDHALRDAWRRKEESEKQPDHPCMLAHANHQDVIARLCLCLAIHKLNKVTVERFNLDEASQTDRLAPKHEIEVNQKFMEIIEEHRRGLAKNANVKRG</sequence>
<evidence type="ECO:0000313" key="1">
    <source>
        <dbReference type="EMBL" id="KAI0083581.1"/>
    </source>
</evidence>
<organism evidence="1 2">
    <name type="scientific">Irpex rosettiformis</name>
    <dbReference type="NCBI Taxonomy" id="378272"/>
    <lineage>
        <taxon>Eukaryota</taxon>
        <taxon>Fungi</taxon>
        <taxon>Dikarya</taxon>
        <taxon>Basidiomycota</taxon>
        <taxon>Agaricomycotina</taxon>
        <taxon>Agaricomycetes</taxon>
        <taxon>Polyporales</taxon>
        <taxon>Irpicaceae</taxon>
        <taxon>Irpex</taxon>
    </lineage>
</organism>
<keyword evidence="2" id="KW-1185">Reference proteome</keyword>
<protein>
    <submittedName>
        <fullName evidence="1">Uncharacterized protein</fullName>
    </submittedName>
</protein>
<dbReference type="Proteomes" id="UP001055072">
    <property type="component" value="Unassembled WGS sequence"/>
</dbReference>
<dbReference type="EMBL" id="MU274959">
    <property type="protein sequence ID" value="KAI0083581.1"/>
    <property type="molecule type" value="Genomic_DNA"/>
</dbReference>
<reference evidence="1" key="1">
    <citation type="journal article" date="2021" name="Environ. Microbiol.">
        <title>Gene family expansions and transcriptome signatures uncover fungal adaptations to wood decay.</title>
        <authorList>
            <person name="Hage H."/>
            <person name="Miyauchi S."/>
            <person name="Viragh M."/>
            <person name="Drula E."/>
            <person name="Min B."/>
            <person name="Chaduli D."/>
            <person name="Navarro D."/>
            <person name="Favel A."/>
            <person name="Norest M."/>
            <person name="Lesage-Meessen L."/>
            <person name="Balint B."/>
            <person name="Merenyi Z."/>
            <person name="de Eugenio L."/>
            <person name="Morin E."/>
            <person name="Martinez A.T."/>
            <person name="Baldrian P."/>
            <person name="Stursova M."/>
            <person name="Martinez M.J."/>
            <person name="Novotny C."/>
            <person name="Magnuson J.K."/>
            <person name="Spatafora J.W."/>
            <person name="Maurice S."/>
            <person name="Pangilinan J."/>
            <person name="Andreopoulos W."/>
            <person name="LaButti K."/>
            <person name="Hundley H."/>
            <person name="Na H."/>
            <person name="Kuo A."/>
            <person name="Barry K."/>
            <person name="Lipzen A."/>
            <person name="Henrissat B."/>
            <person name="Riley R."/>
            <person name="Ahrendt S."/>
            <person name="Nagy L.G."/>
            <person name="Grigoriev I.V."/>
            <person name="Martin F."/>
            <person name="Rosso M.N."/>
        </authorList>
    </citation>
    <scope>NUCLEOTIDE SEQUENCE</scope>
    <source>
        <strain evidence="1">CBS 384.51</strain>
    </source>
</reference>
<gene>
    <name evidence="1" type="ORF">BDY19DRAFT_647966</name>
</gene>
<name>A0ACB8TNL7_9APHY</name>